<dbReference type="PANTHER" id="PTHR32309:SF31">
    <property type="entry name" value="CAPSULAR EXOPOLYSACCHARIDE FAMILY"/>
    <property type="match status" value="1"/>
</dbReference>
<comment type="subcellular location">
    <subcellularLocation>
        <location evidence="1">Cell membrane</location>
        <topology evidence="1">Multi-pass membrane protein</topology>
    </subcellularLocation>
</comment>
<dbReference type="Pfam" id="PF02706">
    <property type="entry name" value="Wzz"/>
    <property type="match status" value="1"/>
</dbReference>
<proteinExistence type="predicted"/>
<comment type="caution">
    <text evidence="9">The sequence shown here is derived from an EMBL/GenBank/DDBJ whole genome shotgun (WGS) entry which is preliminary data.</text>
</comment>
<gene>
    <name evidence="9" type="ORF">KK488_08240</name>
</gene>
<evidence type="ECO:0000256" key="6">
    <source>
        <dbReference type="SAM" id="Coils"/>
    </source>
</evidence>
<name>A0A9X1DC41_9SPHN</name>
<keyword evidence="4 7" id="KW-1133">Transmembrane helix</keyword>
<dbReference type="EMBL" id="JAHGAW010000005">
    <property type="protein sequence ID" value="MBT2186933.1"/>
    <property type="molecule type" value="Genomic_DNA"/>
</dbReference>
<feature type="transmembrane region" description="Helical" evidence="7">
    <location>
        <begin position="414"/>
        <end position="434"/>
    </location>
</feature>
<feature type="domain" description="Polysaccharide chain length determinant N-terminal" evidence="8">
    <location>
        <begin position="11"/>
        <end position="90"/>
    </location>
</feature>
<accession>A0A9X1DC41</accession>
<evidence type="ECO:0000256" key="2">
    <source>
        <dbReference type="ARBA" id="ARBA00022475"/>
    </source>
</evidence>
<dbReference type="RefSeq" id="WP_214622692.1">
    <property type="nucleotide sequence ID" value="NZ_JAHGAW010000005.1"/>
</dbReference>
<evidence type="ECO:0000313" key="10">
    <source>
        <dbReference type="Proteomes" id="UP001138757"/>
    </source>
</evidence>
<feature type="transmembrane region" description="Helical" evidence="7">
    <location>
        <begin position="477"/>
        <end position="498"/>
    </location>
</feature>
<dbReference type="InterPro" id="IPR050445">
    <property type="entry name" value="Bact_polysacc_biosynth/exp"/>
</dbReference>
<dbReference type="Proteomes" id="UP001138757">
    <property type="component" value="Unassembled WGS sequence"/>
</dbReference>
<evidence type="ECO:0000259" key="8">
    <source>
        <dbReference type="Pfam" id="PF02706"/>
    </source>
</evidence>
<dbReference type="AlphaFoldDB" id="A0A9X1DC41"/>
<feature type="coiled-coil region" evidence="6">
    <location>
        <begin position="325"/>
        <end position="376"/>
    </location>
</feature>
<dbReference type="PANTHER" id="PTHR32309">
    <property type="entry name" value="TYROSINE-PROTEIN KINASE"/>
    <property type="match status" value="1"/>
</dbReference>
<evidence type="ECO:0000256" key="1">
    <source>
        <dbReference type="ARBA" id="ARBA00004651"/>
    </source>
</evidence>
<keyword evidence="10" id="KW-1185">Reference proteome</keyword>
<sequence length="504" mass="53865">MNNLYEEIQIIWHGIWQRRWVAMGVAWAVCLLGWLAVALIPNVYQSRARVFVQMDSIMPNSATPLDQQKALDQVRQTMTSAAVLERVVRNTDIGAGAVSDQDVSARVGMLRQNVTVASMQDSLFEITAKWSDKKLGAAENARMAAQAAGGLIKAFQEANVAGGIADTGQSLKFLDQQIAARGQELQAAEKRRGDFEREHLGSIPGGGSIESRADAMRTEMSQIDSQLMSAQSTLAGINGQLASTPAEIVSAVGPSGGLSALAQAEGQLATARANGWTDSHPDVVALKRQIDMLRRVSGGGAGGTRTPNPAYMSLKSIQAERAATVSALQTRKAQIQADLNSMAQKQVQEPGLAADQDRLNREYDAIKQQYDKLLSDREDVRLAGDVQNQGGTLKFRVIDPPSASTIPASPNRPLLLFAVLVAGIAVGIGSAFGLSQVRTTYATIGRLEKATGLPVIGGISAVETPDRVDQNKRQLRWFYAASGGLGALCMVLLAVEFIQRGMSA</sequence>
<keyword evidence="6" id="KW-0175">Coiled coil</keyword>
<reference evidence="9" key="1">
    <citation type="submission" date="2021-05" db="EMBL/GenBank/DDBJ databases">
        <title>Genome of Sphingobium sp. strain.</title>
        <authorList>
            <person name="Fan R."/>
        </authorList>
    </citation>
    <scope>NUCLEOTIDE SEQUENCE</scope>
    <source>
        <strain evidence="9">H33</strain>
    </source>
</reference>
<dbReference type="GO" id="GO:0005886">
    <property type="term" value="C:plasma membrane"/>
    <property type="evidence" value="ECO:0007669"/>
    <property type="project" value="UniProtKB-SubCell"/>
</dbReference>
<evidence type="ECO:0000256" key="4">
    <source>
        <dbReference type="ARBA" id="ARBA00022989"/>
    </source>
</evidence>
<evidence type="ECO:0000256" key="3">
    <source>
        <dbReference type="ARBA" id="ARBA00022692"/>
    </source>
</evidence>
<dbReference type="InterPro" id="IPR014345">
    <property type="entry name" value="XrtA_polysacc_chain"/>
</dbReference>
<dbReference type="NCBIfam" id="TIGR03007">
    <property type="entry name" value="pepcterm_ChnLen"/>
    <property type="match status" value="1"/>
</dbReference>
<evidence type="ECO:0000256" key="5">
    <source>
        <dbReference type="ARBA" id="ARBA00023136"/>
    </source>
</evidence>
<evidence type="ECO:0000256" key="7">
    <source>
        <dbReference type="SAM" id="Phobius"/>
    </source>
</evidence>
<dbReference type="InterPro" id="IPR003856">
    <property type="entry name" value="LPS_length_determ_N"/>
</dbReference>
<feature type="transmembrane region" description="Helical" evidence="7">
    <location>
        <begin position="20"/>
        <end position="44"/>
    </location>
</feature>
<evidence type="ECO:0000313" key="9">
    <source>
        <dbReference type="EMBL" id="MBT2186933.1"/>
    </source>
</evidence>
<organism evidence="9 10">
    <name type="scientific">Sphingobium nicotianae</name>
    <dbReference type="NCBI Taxonomy" id="2782607"/>
    <lineage>
        <taxon>Bacteria</taxon>
        <taxon>Pseudomonadati</taxon>
        <taxon>Pseudomonadota</taxon>
        <taxon>Alphaproteobacteria</taxon>
        <taxon>Sphingomonadales</taxon>
        <taxon>Sphingomonadaceae</taxon>
        <taxon>Sphingobium</taxon>
    </lineage>
</organism>
<keyword evidence="5 7" id="KW-0472">Membrane</keyword>
<protein>
    <submittedName>
        <fullName evidence="9">Chain-length determining protein</fullName>
    </submittedName>
</protein>
<keyword evidence="2" id="KW-1003">Cell membrane</keyword>
<keyword evidence="3 7" id="KW-0812">Transmembrane</keyword>